<dbReference type="Proteomes" id="UP000000600">
    <property type="component" value="Unassembled WGS sequence"/>
</dbReference>
<dbReference type="PROSITE" id="PS50969">
    <property type="entry name" value="FCP1"/>
    <property type="match status" value="1"/>
</dbReference>
<dbReference type="eggNOG" id="KOG1605">
    <property type="taxonomic scope" value="Eukaryota"/>
</dbReference>
<proteinExistence type="predicted"/>
<dbReference type="STRING" id="5888.A0DFI3"/>
<evidence type="ECO:0000259" key="2">
    <source>
        <dbReference type="PROSITE" id="PS50969"/>
    </source>
</evidence>
<dbReference type="InterPro" id="IPR050365">
    <property type="entry name" value="TIM50"/>
</dbReference>
<dbReference type="CDD" id="cd07521">
    <property type="entry name" value="HAD_FCP1-like"/>
    <property type="match status" value="1"/>
</dbReference>
<dbReference type="SUPFAM" id="SSF56784">
    <property type="entry name" value="HAD-like"/>
    <property type="match status" value="1"/>
</dbReference>
<dbReference type="AlphaFoldDB" id="A0DFI3"/>
<sequence>MLRNNGSVANIQQTQSTTSLLQALVNSRPKSSQKRIPSAKNTIVQQKNIQRCDPKLSLPEPPKSTRTLDSDKKQLPQQQKKLTLIQRTMQNKLQERQRINSSGQKEVQKEKEESQQTIPDIEIPKQVTIFALSEQDQNTSEPKTSTPLISPPISAAPLSKYVMRLSKGANIIPKKQSDRKRMNSPIRRATKENIYTPTPTMSRETKLKMRSVSPDRRLMPKQSLGPQSPYNDFEYYMSFLRYFNNKQSKNEIKQLFNPKTNQYFLDIYQDHFQQSYHALQYCKDIVKPSLNAIANKIANLPDNKFKKTIVFDLDETLIHCQESNDDPSDIVLTIKFPTGETVQAGINLRPYCREMLAILSQKYEIIVFTASHECYAQKVINYIDPDKKWIHHRFFRESCVVVDDGLHIKDLRVLGNRNLKDLVLVDNASYSFCFQIENGIPIIPFYDNSSDRELQYLTTYLLDLMQDQDIPSKNLSKFKTNLYQELTIEHLLNTI</sequence>
<dbReference type="InterPro" id="IPR004274">
    <property type="entry name" value="FCP1_dom"/>
</dbReference>
<dbReference type="InterPro" id="IPR023214">
    <property type="entry name" value="HAD_sf"/>
</dbReference>
<name>A0DFI3_PARTE</name>
<dbReference type="FunFam" id="3.40.50.1000:FF:000121">
    <property type="entry name" value="Uncharacterized protein"/>
    <property type="match status" value="1"/>
</dbReference>
<accession>A0DFI3</accession>
<evidence type="ECO:0000313" key="3">
    <source>
        <dbReference type="EMBL" id="CAK81800.1"/>
    </source>
</evidence>
<dbReference type="InterPro" id="IPR011948">
    <property type="entry name" value="Dullard_phosphatase"/>
</dbReference>
<dbReference type="EMBL" id="CT868418">
    <property type="protein sequence ID" value="CAK81800.1"/>
    <property type="molecule type" value="Genomic_DNA"/>
</dbReference>
<keyword evidence="4" id="KW-1185">Reference proteome</keyword>
<gene>
    <name evidence="3" type="ORF">GSPATT00016613001</name>
</gene>
<organism evidence="3 4">
    <name type="scientific">Paramecium tetraurelia</name>
    <dbReference type="NCBI Taxonomy" id="5888"/>
    <lineage>
        <taxon>Eukaryota</taxon>
        <taxon>Sar</taxon>
        <taxon>Alveolata</taxon>
        <taxon>Ciliophora</taxon>
        <taxon>Intramacronucleata</taxon>
        <taxon>Oligohymenophorea</taxon>
        <taxon>Peniculida</taxon>
        <taxon>Parameciidae</taxon>
        <taxon>Paramecium</taxon>
    </lineage>
</organism>
<dbReference type="OMA" id="MSRETKM"/>
<dbReference type="OrthoDB" id="277011at2759"/>
<dbReference type="GO" id="GO:0004721">
    <property type="term" value="F:phosphoprotein phosphatase activity"/>
    <property type="evidence" value="ECO:0000318"/>
    <property type="project" value="GO_Central"/>
</dbReference>
<dbReference type="PANTHER" id="PTHR12210">
    <property type="entry name" value="DULLARD PROTEIN PHOSPHATASE"/>
    <property type="match status" value="1"/>
</dbReference>
<dbReference type="KEGG" id="ptm:GSPATT00016613001"/>
<dbReference type="HOGENOM" id="CLU_444448_0_0_1"/>
<evidence type="ECO:0000313" key="4">
    <source>
        <dbReference type="Proteomes" id="UP000000600"/>
    </source>
</evidence>
<dbReference type="NCBIfam" id="TIGR02251">
    <property type="entry name" value="HIF-SF_euk"/>
    <property type="match status" value="1"/>
</dbReference>
<dbReference type="InParanoid" id="A0DFI3"/>
<dbReference type="Gene3D" id="3.40.50.1000">
    <property type="entry name" value="HAD superfamily/HAD-like"/>
    <property type="match status" value="1"/>
</dbReference>
<reference evidence="3 4" key="1">
    <citation type="journal article" date="2006" name="Nature">
        <title>Global trends of whole-genome duplications revealed by the ciliate Paramecium tetraurelia.</title>
        <authorList>
            <consortium name="Genoscope"/>
            <person name="Aury J.-M."/>
            <person name="Jaillon O."/>
            <person name="Duret L."/>
            <person name="Noel B."/>
            <person name="Jubin C."/>
            <person name="Porcel B.M."/>
            <person name="Segurens B."/>
            <person name="Daubin V."/>
            <person name="Anthouard V."/>
            <person name="Aiach N."/>
            <person name="Arnaiz O."/>
            <person name="Billaut A."/>
            <person name="Beisson J."/>
            <person name="Blanc I."/>
            <person name="Bouhouche K."/>
            <person name="Camara F."/>
            <person name="Duharcourt S."/>
            <person name="Guigo R."/>
            <person name="Gogendeau D."/>
            <person name="Katinka M."/>
            <person name="Keller A.-M."/>
            <person name="Kissmehl R."/>
            <person name="Klotz C."/>
            <person name="Koll F."/>
            <person name="Le Moue A."/>
            <person name="Lepere C."/>
            <person name="Malinsky S."/>
            <person name="Nowacki M."/>
            <person name="Nowak J.K."/>
            <person name="Plattner H."/>
            <person name="Poulain J."/>
            <person name="Ruiz F."/>
            <person name="Serrano V."/>
            <person name="Zagulski M."/>
            <person name="Dessen P."/>
            <person name="Betermier M."/>
            <person name="Weissenbach J."/>
            <person name="Scarpelli C."/>
            <person name="Schachter V."/>
            <person name="Sperling L."/>
            <person name="Meyer E."/>
            <person name="Cohen J."/>
            <person name="Wincker P."/>
        </authorList>
    </citation>
    <scope>NUCLEOTIDE SEQUENCE [LARGE SCALE GENOMIC DNA]</scope>
    <source>
        <strain evidence="3 4">Stock d4-2</strain>
    </source>
</reference>
<dbReference type="InterPro" id="IPR036412">
    <property type="entry name" value="HAD-like_sf"/>
</dbReference>
<feature type="region of interest" description="Disordered" evidence="1">
    <location>
        <begin position="25"/>
        <end position="116"/>
    </location>
</feature>
<protein>
    <recommendedName>
        <fullName evidence="2">FCP1 homology domain-containing protein</fullName>
    </recommendedName>
</protein>
<dbReference type="RefSeq" id="XP_001449197.1">
    <property type="nucleotide sequence ID" value="XM_001449160.1"/>
</dbReference>
<feature type="compositionally biased region" description="Polar residues" evidence="1">
    <location>
        <begin position="39"/>
        <end position="49"/>
    </location>
</feature>
<dbReference type="GeneID" id="5034982"/>
<feature type="domain" description="FCP1 homology" evidence="2">
    <location>
        <begin position="302"/>
        <end position="464"/>
    </location>
</feature>
<dbReference type="Pfam" id="PF03031">
    <property type="entry name" value="NIF"/>
    <property type="match status" value="1"/>
</dbReference>
<dbReference type="SMART" id="SM00577">
    <property type="entry name" value="CPDc"/>
    <property type="match status" value="1"/>
</dbReference>
<evidence type="ECO:0000256" key="1">
    <source>
        <dbReference type="SAM" id="MobiDB-lite"/>
    </source>
</evidence>